<dbReference type="SUPFAM" id="SSF52047">
    <property type="entry name" value="RNI-like"/>
    <property type="match status" value="1"/>
</dbReference>
<protein>
    <submittedName>
        <fullName evidence="1">Uncharacterized protein</fullName>
    </submittedName>
</protein>
<evidence type="ECO:0000313" key="1">
    <source>
        <dbReference type="EnsemblPlants" id="EMT29976"/>
    </source>
</evidence>
<name>M8D176_AEGTA</name>
<dbReference type="InterPro" id="IPR032675">
    <property type="entry name" value="LRR_dom_sf"/>
</dbReference>
<dbReference type="PANTHER" id="PTHR34223:SF88">
    <property type="entry name" value="OS11G0200950 PROTEIN"/>
    <property type="match status" value="1"/>
</dbReference>
<dbReference type="AlphaFoldDB" id="M8D176"/>
<dbReference type="InterPro" id="IPR053197">
    <property type="entry name" value="F-box_SCFL_complex_component"/>
</dbReference>
<accession>M8D176</accession>
<dbReference type="EnsemblPlants" id="EMT29976">
    <property type="protein sequence ID" value="EMT29976"/>
    <property type="gene ID" value="F775_01546"/>
</dbReference>
<dbReference type="Gene3D" id="3.80.10.10">
    <property type="entry name" value="Ribonuclease Inhibitor"/>
    <property type="match status" value="1"/>
</dbReference>
<organism evidence="1">
    <name type="scientific">Aegilops tauschii</name>
    <name type="common">Tausch's goatgrass</name>
    <name type="synonym">Aegilops squarrosa</name>
    <dbReference type="NCBI Taxonomy" id="37682"/>
    <lineage>
        <taxon>Eukaryota</taxon>
        <taxon>Viridiplantae</taxon>
        <taxon>Streptophyta</taxon>
        <taxon>Embryophyta</taxon>
        <taxon>Tracheophyta</taxon>
        <taxon>Spermatophyta</taxon>
        <taxon>Magnoliopsida</taxon>
        <taxon>Liliopsida</taxon>
        <taxon>Poales</taxon>
        <taxon>Poaceae</taxon>
        <taxon>BOP clade</taxon>
        <taxon>Pooideae</taxon>
        <taxon>Triticodae</taxon>
        <taxon>Triticeae</taxon>
        <taxon>Triticinae</taxon>
        <taxon>Aegilops</taxon>
    </lineage>
</organism>
<sequence>MGSWRKSTDVFRNRFINCLLLFRDPGSTLDEVEIVYNYSEEYRHFNNGGPPWVDIWIQHALSSQAQVLTVKLPERAYFFLCLFLDFSSCSELVDLNIKDCTLDARRILSQSLKHLSISGCAFAPNGSRIRISVPNLVALQLIKIAGCCGNDGHNDGCILFEGLSHAKNLELIQTYPQMFIFRWDLTWCPIFSNLKTLLMNPWCVQPDFSGLVCMLEHSPVLENLTLQLCKQGIRKCASEVEENPGLLEKPPTISGYLKIIKVKCEVIDDREGAATAVEACVVTADGYATAAQHARRAVANLGNVLNILQGLRSDILDEPPMGRIGYFFGYVDNAVCQIFLAFPIESEIKNRKNLVNRLPLLTCLLLASTYSRRRRRSQRLIACCYASSDRTF</sequence>
<dbReference type="PANTHER" id="PTHR34223">
    <property type="entry name" value="OS11G0201299 PROTEIN"/>
    <property type="match status" value="1"/>
</dbReference>
<dbReference type="ExpressionAtlas" id="M8D176">
    <property type="expression patterns" value="baseline"/>
</dbReference>
<proteinExistence type="predicted"/>
<reference evidence="1" key="1">
    <citation type="submission" date="2015-06" db="UniProtKB">
        <authorList>
            <consortium name="EnsemblPlants"/>
        </authorList>
    </citation>
    <scope>IDENTIFICATION</scope>
</reference>